<protein>
    <submittedName>
        <fullName evidence="1">Uncharacterized protein</fullName>
    </submittedName>
</protein>
<evidence type="ECO:0000313" key="2">
    <source>
        <dbReference type="Proteomes" id="UP000000238"/>
    </source>
</evidence>
<reference evidence="1 2" key="1">
    <citation type="journal article" date="2005" name="Nucleic Acids Res.">
        <title>Genomic blueprint of Hahella chejuensis, a marine microbe producing an algicidal agent.</title>
        <authorList>
            <person name="Jeong H."/>
            <person name="Yim J.H."/>
            <person name="Lee C."/>
            <person name="Choi S.-H."/>
            <person name="Park Y.K."/>
            <person name="Yoon S.H."/>
            <person name="Hur C.-G."/>
            <person name="Kang H.-Y."/>
            <person name="Kim D."/>
            <person name="Lee H.H."/>
            <person name="Park K.H."/>
            <person name="Park S.-H."/>
            <person name="Park H.-S."/>
            <person name="Lee H.K."/>
            <person name="Oh T.K."/>
            <person name="Kim J.F."/>
        </authorList>
    </citation>
    <scope>NUCLEOTIDE SEQUENCE [LARGE SCALE GENOMIC DNA]</scope>
    <source>
        <strain evidence="1 2">KCTC 2396</strain>
    </source>
</reference>
<sequence>MPHGVRFGVTGKQPVANSVSSFKALLLLIRRIHAPDY</sequence>
<organism evidence="1 2">
    <name type="scientific">Hahella chejuensis (strain KCTC 2396)</name>
    <dbReference type="NCBI Taxonomy" id="349521"/>
    <lineage>
        <taxon>Bacteria</taxon>
        <taxon>Pseudomonadati</taxon>
        <taxon>Pseudomonadota</taxon>
        <taxon>Gammaproteobacteria</taxon>
        <taxon>Oceanospirillales</taxon>
        <taxon>Hahellaceae</taxon>
        <taxon>Hahella</taxon>
    </lineage>
</organism>
<dbReference type="HOGENOM" id="CLU_3344305_0_0_6"/>
<evidence type="ECO:0000313" key="1">
    <source>
        <dbReference type="EMBL" id="ABC30265.1"/>
    </source>
</evidence>
<dbReference type="KEGG" id="hch:HCH_03520"/>
<name>Q2SGF9_HAHCH</name>
<keyword evidence="2" id="KW-1185">Reference proteome</keyword>
<accession>Q2SGF9</accession>
<proteinExistence type="predicted"/>
<dbReference type="EMBL" id="CP000155">
    <property type="protein sequence ID" value="ABC30265.1"/>
    <property type="molecule type" value="Genomic_DNA"/>
</dbReference>
<gene>
    <name evidence="1" type="ordered locus">HCH_03520</name>
</gene>
<dbReference type="Proteomes" id="UP000000238">
    <property type="component" value="Chromosome"/>
</dbReference>
<dbReference type="AlphaFoldDB" id="Q2SGF9"/>